<gene>
    <name evidence="4" type="ORF">Tasa_048_218</name>
</gene>
<dbReference type="PANTHER" id="PTHR30203:SF33">
    <property type="entry name" value="BLR4455 PROTEIN"/>
    <property type="match status" value="1"/>
</dbReference>
<reference evidence="4 5" key="1">
    <citation type="submission" date="2012-10" db="EMBL/GenBank/DDBJ databases">
        <title>Genome sequencing of Tanticharoenia sakaeratensis NBRC 103193.</title>
        <authorList>
            <person name="Azuma Y."/>
            <person name="Hadano H."/>
            <person name="Hirakawa H."/>
            <person name="Matsushita K."/>
        </authorList>
    </citation>
    <scope>NUCLEOTIDE SEQUENCE [LARGE SCALE GENOMIC DNA]</scope>
    <source>
        <strain evidence="4 5">NBRC 103193</strain>
    </source>
</reference>
<dbReference type="SUPFAM" id="SSF56954">
    <property type="entry name" value="Outer membrane efflux proteins (OEP)"/>
    <property type="match status" value="1"/>
</dbReference>
<feature type="compositionally biased region" description="Low complexity" evidence="3">
    <location>
        <begin position="521"/>
        <end position="532"/>
    </location>
</feature>
<evidence type="ECO:0000313" key="5">
    <source>
        <dbReference type="Proteomes" id="UP000032679"/>
    </source>
</evidence>
<name>A0A0D6MQP0_9PROT</name>
<dbReference type="Gene3D" id="2.20.200.10">
    <property type="entry name" value="Outer membrane efflux proteins (OEP)"/>
    <property type="match status" value="1"/>
</dbReference>
<dbReference type="GO" id="GO:0015562">
    <property type="term" value="F:efflux transmembrane transporter activity"/>
    <property type="evidence" value="ECO:0007669"/>
    <property type="project" value="InterPro"/>
</dbReference>
<keyword evidence="5" id="KW-1185">Reference proteome</keyword>
<feature type="chain" id="PRO_5001435381" evidence="2">
    <location>
        <begin position="31"/>
        <end position="549"/>
    </location>
</feature>
<comment type="subcellular location">
    <subcellularLocation>
        <location evidence="2">Cell membrane</location>
        <topology evidence="2">Lipid-anchor</topology>
    </subcellularLocation>
</comment>
<dbReference type="Gene3D" id="1.20.1600.10">
    <property type="entry name" value="Outer membrane efflux proteins (OEP)"/>
    <property type="match status" value="1"/>
</dbReference>
<keyword evidence="2" id="KW-0732">Signal</keyword>
<comment type="similarity">
    <text evidence="1 2">Belongs to the outer membrane factor (OMF) (TC 1.B.17) family.</text>
</comment>
<dbReference type="InterPro" id="IPR010131">
    <property type="entry name" value="MdtP/NodT-like"/>
</dbReference>
<evidence type="ECO:0000256" key="2">
    <source>
        <dbReference type="RuleBase" id="RU362097"/>
    </source>
</evidence>
<dbReference type="NCBIfam" id="TIGR01845">
    <property type="entry name" value="outer_NodT"/>
    <property type="match status" value="1"/>
</dbReference>
<evidence type="ECO:0000256" key="1">
    <source>
        <dbReference type="ARBA" id="ARBA00007613"/>
    </source>
</evidence>
<evidence type="ECO:0000256" key="3">
    <source>
        <dbReference type="SAM" id="MobiDB-lite"/>
    </source>
</evidence>
<dbReference type="STRING" id="1231623.Tasa_048_218"/>
<sequence>MSEIQATRRRLWRRLTLACGSALSLVSLTACDLAPEYHPATFVVPASWQGQGPFHVATPADETLPTNWWTGFGDPMLNSLEDRATAGNADLQASAERFIQARSMVVQARAQLLPHLGLEAGASDNKQSVNRLFRYKGPVTSADAYYQGVASWEPDFWSEIRNQVRAQKQYAQQKAADFAMARLSTQAELATDYIELRGYDAQIAIYKQSIAYYQKALSITQNQLENQAAPRLDVARAQAQLYSTQAAELDIEAARGVTEHAIAILTNASPSSFHIPADQTLVFNNPNVPAGIPSELLQRRPDIASAERAMAQSNRDIGIARAAFYPHINFNLLGGFDSNNLDLSTLSNSLWSYGAGLSMPLFEGGMRRAELQRSWSEYRETRDEYRHTVLAAFREVEDGLTNTNRLTLENDAMQKAVAATLATQNMTMTLYQGGVGTYLEAIFAQVQTLETRIHQVEIATRMYQAKVSLIRALGGGWDVKTLPTMDQTLSIDPLQYDHLHHPNTVGGVTISQHPEQFENLANPAPTAPAASAGSQLTPLPSPSPAAQTH</sequence>
<dbReference type="RefSeq" id="WP_048850802.1">
    <property type="nucleotide sequence ID" value="NZ_BALE01000048.1"/>
</dbReference>
<dbReference type="AlphaFoldDB" id="A0A0D6MQP0"/>
<evidence type="ECO:0000313" key="4">
    <source>
        <dbReference type="EMBL" id="GAN55593.1"/>
    </source>
</evidence>
<keyword evidence="2" id="KW-0812">Transmembrane</keyword>
<keyword evidence="2" id="KW-1134">Transmembrane beta strand</keyword>
<dbReference type="Pfam" id="PF02321">
    <property type="entry name" value="OEP"/>
    <property type="match status" value="2"/>
</dbReference>
<proteinExistence type="inferred from homology"/>
<dbReference type="InterPro" id="IPR003423">
    <property type="entry name" value="OMP_efflux"/>
</dbReference>
<dbReference type="OrthoDB" id="9783100at2"/>
<keyword evidence="2" id="KW-0449">Lipoprotein</keyword>
<feature type="region of interest" description="Disordered" evidence="3">
    <location>
        <begin position="519"/>
        <end position="549"/>
    </location>
</feature>
<keyword evidence="2" id="KW-0564">Palmitate</keyword>
<dbReference type="GO" id="GO:0005886">
    <property type="term" value="C:plasma membrane"/>
    <property type="evidence" value="ECO:0007669"/>
    <property type="project" value="UniProtKB-SubCell"/>
</dbReference>
<comment type="caution">
    <text evidence="4">The sequence shown here is derived from an EMBL/GenBank/DDBJ whole genome shotgun (WGS) entry which is preliminary data.</text>
</comment>
<organism evidence="4 5">
    <name type="scientific">Tanticharoenia sakaeratensis NBRC 103193</name>
    <dbReference type="NCBI Taxonomy" id="1231623"/>
    <lineage>
        <taxon>Bacteria</taxon>
        <taxon>Pseudomonadati</taxon>
        <taxon>Pseudomonadota</taxon>
        <taxon>Alphaproteobacteria</taxon>
        <taxon>Acetobacterales</taxon>
        <taxon>Acetobacteraceae</taxon>
        <taxon>Tanticharoenia</taxon>
    </lineage>
</organism>
<dbReference type="Proteomes" id="UP000032679">
    <property type="component" value="Unassembled WGS sequence"/>
</dbReference>
<dbReference type="PANTHER" id="PTHR30203">
    <property type="entry name" value="OUTER MEMBRANE CATION EFFLUX PROTEIN"/>
    <property type="match status" value="1"/>
</dbReference>
<dbReference type="EMBL" id="BALE01000048">
    <property type="protein sequence ID" value="GAN55593.1"/>
    <property type="molecule type" value="Genomic_DNA"/>
</dbReference>
<feature type="signal peptide" evidence="2">
    <location>
        <begin position="1"/>
        <end position="30"/>
    </location>
</feature>
<protein>
    <submittedName>
        <fullName evidence="4">Outer membrane protein</fullName>
    </submittedName>
</protein>
<accession>A0A0D6MQP0</accession>
<feature type="compositionally biased region" description="Polar residues" evidence="3">
    <location>
        <begin position="533"/>
        <end position="549"/>
    </location>
</feature>
<keyword evidence="2" id="KW-0472">Membrane</keyword>